<dbReference type="InterPro" id="IPR036590">
    <property type="entry name" value="SRAP-like"/>
</dbReference>
<evidence type="ECO:0000256" key="6">
    <source>
        <dbReference type="ARBA" id="ARBA00023125"/>
    </source>
</evidence>
<keyword evidence="7" id="KW-0456">Lyase</keyword>
<dbReference type="PANTHER" id="PTHR13604:SF0">
    <property type="entry name" value="ABASIC SITE PROCESSING PROTEIN HMCES"/>
    <property type="match status" value="1"/>
</dbReference>
<dbReference type="SUPFAM" id="SSF143081">
    <property type="entry name" value="BB1717-like"/>
    <property type="match status" value="1"/>
</dbReference>
<comment type="similarity">
    <text evidence="1 8">Belongs to the SOS response-associated peptidase family.</text>
</comment>
<dbReference type="GO" id="GO:0006508">
    <property type="term" value="P:proteolysis"/>
    <property type="evidence" value="ECO:0007669"/>
    <property type="project" value="UniProtKB-KW"/>
</dbReference>
<evidence type="ECO:0000256" key="7">
    <source>
        <dbReference type="ARBA" id="ARBA00023239"/>
    </source>
</evidence>
<sequence length="230" mass="25389">MCGRYAATANPDELVEEFEISFVDEGMDEVCEPRYNIAPTDTVPAVVERAKDGEQTRKLVGLRWGLVPSWAKAPTATMINARVETVTEKPAFRKAASARRCLIPSIGYYEWRPEQVPGTAKPVKQPYFLYPQAEPFVMAGLYEFWKGPDGWVASTTIITTEATDELGWVHDRMPMIVPADSYDDWLDPGLTDARAAVALLETPLTLAHRKVSRAVSFVGNDGPDLIVAAG</sequence>
<protein>
    <recommendedName>
        <fullName evidence="8">Abasic site processing protein</fullName>
        <ecNumber evidence="8">3.4.-.-</ecNumber>
    </recommendedName>
</protein>
<keyword evidence="10" id="KW-1185">Reference proteome</keyword>
<evidence type="ECO:0000256" key="1">
    <source>
        <dbReference type="ARBA" id="ARBA00008136"/>
    </source>
</evidence>
<dbReference type="Gene3D" id="3.90.1680.10">
    <property type="entry name" value="SOS response associated peptidase-like"/>
    <property type="match status" value="1"/>
</dbReference>
<evidence type="ECO:0000313" key="9">
    <source>
        <dbReference type="EMBL" id="AQP47244.1"/>
    </source>
</evidence>
<dbReference type="InterPro" id="IPR003738">
    <property type="entry name" value="SRAP"/>
</dbReference>
<dbReference type="EMBL" id="CP019606">
    <property type="protein sequence ID" value="AQP47244.1"/>
    <property type="molecule type" value="Genomic_DNA"/>
</dbReference>
<dbReference type="STRING" id="1332264.BW730_06755"/>
<accession>A0A1Q2CM93</accession>
<proteinExistence type="inferred from homology"/>
<evidence type="ECO:0000256" key="8">
    <source>
        <dbReference type="RuleBase" id="RU364100"/>
    </source>
</evidence>
<dbReference type="RefSeq" id="WP_077685574.1">
    <property type="nucleotide sequence ID" value="NZ_CP019606.1"/>
</dbReference>
<dbReference type="EC" id="3.4.-.-" evidence="8"/>
<dbReference type="PANTHER" id="PTHR13604">
    <property type="entry name" value="DC12-RELATED"/>
    <property type="match status" value="1"/>
</dbReference>
<evidence type="ECO:0000256" key="3">
    <source>
        <dbReference type="ARBA" id="ARBA00022763"/>
    </source>
</evidence>
<dbReference type="GO" id="GO:0008233">
    <property type="term" value="F:peptidase activity"/>
    <property type="evidence" value="ECO:0007669"/>
    <property type="project" value="UniProtKB-KW"/>
</dbReference>
<organism evidence="9 10">
    <name type="scientific">Tessaracoccus aquimaris</name>
    <dbReference type="NCBI Taxonomy" id="1332264"/>
    <lineage>
        <taxon>Bacteria</taxon>
        <taxon>Bacillati</taxon>
        <taxon>Actinomycetota</taxon>
        <taxon>Actinomycetes</taxon>
        <taxon>Propionibacteriales</taxon>
        <taxon>Propionibacteriaceae</taxon>
        <taxon>Tessaracoccus</taxon>
    </lineage>
</organism>
<reference evidence="10" key="1">
    <citation type="submission" date="2017-02" db="EMBL/GenBank/DDBJ databases">
        <title>Tessaracoccus aquaemaris sp. nov., isolated from the intestine of a Korean rockfish, Sebastes schlegelii, in a marine aquaculture pond.</title>
        <authorList>
            <person name="Tak E.J."/>
            <person name="Bae J.-W."/>
        </authorList>
    </citation>
    <scope>NUCLEOTIDE SEQUENCE [LARGE SCALE GENOMIC DNA]</scope>
    <source>
        <strain evidence="10">NSG39</strain>
    </source>
</reference>
<keyword evidence="3" id="KW-0227">DNA damage</keyword>
<dbReference type="Proteomes" id="UP000188145">
    <property type="component" value="Chromosome"/>
</dbReference>
<dbReference type="KEGG" id="tes:BW730_06755"/>
<evidence type="ECO:0000256" key="5">
    <source>
        <dbReference type="ARBA" id="ARBA00023124"/>
    </source>
</evidence>
<dbReference type="AlphaFoldDB" id="A0A1Q2CM93"/>
<dbReference type="GO" id="GO:0016829">
    <property type="term" value="F:lyase activity"/>
    <property type="evidence" value="ECO:0007669"/>
    <property type="project" value="UniProtKB-KW"/>
</dbReference>
<dbReference type="GO" id="GO:0106300">
    <property type="term" value="P:protein-DNA covalent cross-linking repair"/>
    <property type="evidence" value="ECO:0007669"/>
    <property type="project" value="InterPro"/>
</dbReference>
<evidence type="ECO:0000313" key="10">
    <source>
        <dbReference type="Proteomes" id="UP000188145"/>
    </source>
</evidence>
<dbReference type="GO" id="GO:0003697">
    <property type="term" value="F:single-stranded DNA binding"/>
    <property type="evidence" value="ECO:0007669"/>
    <property type="project" value="InterPro"/>
</dbReference>
<name>A0A1Q2CM93_9ACTN</name>
<keyword evidence="6" id="KW-0238">DNA-binding</keyword>
<keyword evidence="5" id="KW-0190">Covalent protein-DNA linkage</keyword>
<keyword evidence="2 8" id="KW-0645">Protease</keyword>
<dbReference type="Pfam" id="PF02586">
    <property type="entry name" value="SRAP"/>
    <property type="match status" value="1"/>
</dbReference>
<evidence type="ECO:0000256" key="4">
    <source>
        <dbReference type="ARBA" id="ARBA00022801"/>
    </source>
</evidence>
<keyword evidence="4 8" id="KW-0378">Hydrolase</keyword>
<evidence type="ECO:0000256" key="2">
    <source>
        <dbReference type="ARBA" id="ARBA00022670"/>
    </source>
</evidence>
<dbReference type="OrthoDB" id="9782620at2"/>
<gene>
    <name evidence="9" type="ORF">BW730_06755</name>
</gene>